<dbReference type="OrthoDB" id="6053542at2"/>
<dbReference type="STRING" id="579748.TW81_13490"/>
<gene>
    <name evidence="2" type="ORF">TW81_13490</name>
</gene>
<proteinExistence type="predicted"/>
<evidence type="ECO:0000256" key="1">
    <source>
        <dbReference type="SAM" id="Phobius"/>
    </source>
</evidence>
<keyword evidence="1" id="KW-1133">Transmembrane helix</keyword>
<dbReference type="AlphaFoldDB" id="A0A0F4NK39"/>
<evidence type="ECO:0000313" key="3">
    <source>
        <dbReference type="Proteomes" id="UP000033673"/>
    </source>
</evidence>
<reference evidence="2 3" key="1">
    <citation type="journal article" date="2015" name="BMC Genomics">
        <title>Genome mining reveals unlocked bioactive potential of marine Gram-negative bacteria.</title>
        <authorList>
            <person name="Machado H."/>
            <person name="Sonnenschein E.C."/>
            <person name="Melchiorsen J."/>
            <person name="Gram L."/>
        </authorList>
    </citation>
    <scope>NUCLEOTIDE SEQUENCE [LARGE SCALE GENOMIC DNA]</scope>
    <source>
        <strain evidence="2 3">S2757</strain>
    </source>
</reference>
<feature type="transmembrane region" description="Helical" evidence="1">
    <location>
        <begin position="51"/>
        <end position="73"/>
    </location>
</feature>
<keyword evidence="3" id="KW-1185">Reference proteome</keyword>
<keyword evidence="1" id="KW-0472">Membrane</keyword>
<dbReference type="RefSeq" id="WP_045956255.1">
    <property type="nucleotide sequence ID" value="NZ_JXXV01000024.1"/>
</dbReference>
<dbReference type="EMBL" id="JXXV01000024">
    <property type="protein sequence ID" value="KJY82421.1"/>
    <property type="molecule type" value="Genomic_DNA"/>
</dbReference>
<comment type="caution">
    <text evidence="2">The sequence shown here is derived from an EMBL/GenBank/DDBJ whole genome shotgun (WGS) entry which is preliminary data.</text>
</comment>
<evidence type="ECO:0000313" key="2">
    <source>
        <dbReference type="EMBL" id="KJY82421.1"/>
    </source>
</evidence>
<protein>
    <submittedName>
        <fullName evidence="2">Uncharacterized protein</fullName>
    </submittedName>
</protein>
<dbReference type="Proteomes" id="UP000033673">
    <property type="component" value="Unassembled WGS sequence"/>
</dbReference>
<accession>A0A0F4NK39</accession>
<dbReference type="PATRIC" id="fig|579748.3.peg.2789"/>
<sequence>MTDCVAADPEGFLYLTSDPIESCTQFVVLSADEYNFFTSYTSITGTEVVEFYSFGFALVFFGYIISFPIKAALKAINLI</sequence>
<organism evidence="2 3">
    <name type="scientific">Vibrio galatheae</name>
    <dbReference type="NCBI Taxonomy" id="579748"/>
    <lineage>
        <taxon>Bacteria</taxon>
        <taxon>Pseudomonadati</taxon>
        <taxon>Pseudomonadota</taxon>
        <taxon>Gammaproteobacteria</taxon>
        <taxon>Vibrionales</taxon>
        <taxon>Vibrionaceae</taxon>
        <taxon>Vibrio</taxon>
    </lineage>
</organism>
<keyword evidence="1" id="KW-0812">Transmembrane</keyword>
<name>A0A0F4NK39_9VIBR</name>